<evidence type="ECO:0000313" key="1">
    <source>
        <dbReference type="EMBL" id="TBU64688.1"/>
    </source>
</evidence>
<keyword evidence="2" id="KW-1185">Reference proteome</keyword>
<sequence>MFESDTAHAVHVDFFHRSIVPGSLQTVVISIPHRHALDAVTRMNVFFRESATNVVDLEIRWPKAVAIWPADKTCPEDDLYATWKLLGEIIGWCGKLETLRFRAPDTKTSNEEASGFLASFGTFETILAAVPPTIREVTVQLGYSINVPANVGAWRPGYQCWDLSALDTIFARERYGALRRVTIEIEQARLLELFGEMEAIIMSSLPKLRAAGVLRVVDNFG</sequence>
<protein>
    <submittedName>
        <fullName evidence="1">Uncharacterized protein</fullName>
    </submittedName>
</protein>
<dbReference type="Proteomes" id="UP000292082">
    <property type="component" value="Unassembled WGS sequence"/>
</dbReference>
<proteinExistence type="predicted"/>
<reference evidence="1 2" key="1">
    <citation type="submission" date="2019-01" db="EMBL/GenBank/DDBJ databases">
        <title>Draft genome sequences of three monokaryotic isolates of the white-rot basidiomycete fungus Dichomitus squalens.</title>
        <authorList>
            <consortium name="DOE Joint Genome Institute"/>
            <person name="Lopez S.C."/>
            <person name="Andreopoulos B."/>
            <person name="Pangilinan J."/>
            <person name="Lipzen A."/>
            <person name="Riley R."/>
            <person name="Ahrendt S."/>
            <person name="Ng V."/>
            <person name="Barry K."/>
            <person name="Daum C."/>
            <person name="Grigoriev I.V."/>
            <person name="Hilden K.S."/>
            <person name="Makela M.R."/>
            <person name="de Vries R.P."/>
        </authorList>
    </citation>
    <scope>NUCLEOTIDE SEQUENCE [LARGE SCALE GENOMIC DNA]</scope>
    <source>
        <strain evidence="1 2">CBS 464.89</strain>
    </source>
</reference>
<organism evidence="1 2">
    <name type="scientific">Dichomitus squalens</name>
    <dbReference type="NCBI Taxonomy" id="114155"/>
    <lineage>
        <taxon>Eukaryota</taxon>
        <taxon>Fungi</taxon>
        <taxon>Dikarya</taxon>
        <taxon>Basidiomycota</taxon>
        <taxon>Agaricomycotina</taxon>
        <taxon>Agaricomycetes</taxon>
        <taxon>Polyporales</taxon>
        <taxon>Polyporaceae</taxon>
        <taxon>Dichomitus</taxon>
    </lineage>
</organism>
<dbReference type="EMBL" id="ML145085">
    <property type="protein sequence ID" value="TBU64688.1"/>
    <property type="molecule type" value="Genomic_DNA"/>
</dbReference>
<dbReference type="AlphaFoldDB" id="A0A4V2K9P6"/>
<gene>
    <name evidence="1" type="ORF">BD310DRAFT_902486</name>
</gene>
<accession>A0A4V2K9P6</accession>
<evidence type="ECO:0000313" key="2">
    <source>
        <dbReference type="Proteomes" id="UP000292082"/>
    </source>
</evidence>
<name>A0A4V2K9P6_9APHY</name>